<dbReference type="Pfam" id="PF01985">
    <property type="entry name" value="CRS1_YhbY"/>
    <property type="match status" value="1"/>
</dbReference>
<dbReference type="SMART" id="SM01103">
    <property type="entry name" value="CRS1_YhbY"/>
    <property type="match status" value="1"/>
</dbReference>
<dbReference type="RefSeq" id="WP_262430283.1">
    <property type="nucleotide sequence ID" value="NZ_JACRTG010000028.1"/>
</dbReference>
<sequence>MLTGKQRSYLRGLANNIEPIFQLGKNGLTENFVRQVDEAFEARELVKINVLKNCNLDIMEVVNKLTDELNAEFVQSIGRKFTLYRESIENKKIELPR</sequence>
<dbReference type="InterPro" id="IPR051925">
    <property type="entry name" value="RNA-binding_domain"/>
</dbReference>
<gene>
    <name evidence="4" type="primary">yhbY</name>
    <name evidence="4" type="ORF">H8707_11435</name>
</gene>
<proteinExistence type="predicted"/>
<evidence type="ECO:0000256" key="1">
    <source>
        <dbReference type="ARBA" id="ARBA00022884"/>
    </source>
</evidence>
<evidence type="ECO:0000256" key="2">
    <source>
        <dbReference type="PROSITE-ProRule" id="PRU00626"/>
    </source>
</evidence>
<dbReference type="InterPro" id="IPR001890">
    <property type="entry name" value="RNA-binding_CRM"/>
</dbReference>
<name>A0A926EYP8_9FIRM</name>
<dbReference type="PROSITE" id="PS51295">
    <property type="entry name" value="CRM"/>
    <property type="match status" value="1"/>
</dbReference>
<feature type="domain" description="CRM" evidence="3">
    <location>
        <begin position="1"/>
        <end position="96"/>
    </location>
</feature>
<organism evidence="4 5">
    <name type="scientific">Paratissierella segnis</name>
    <dbReference type="NCBI Taxonomy" id="2763679"/>
    <lineage>
        <taxon>Bacteria</taxon>
        <taxon>Bacillati</taxon>
        <taxon>Bacillota</taxon>
        <taxon>Tissierellia</taxon>
        <taxon>Tissierellales</taxon>
        <taxon>Tissierellaceae</taxon>
        <taxon>Paratissierella</taxon>
    </lineage>
</organism>
<dbReference type="GO" id="GO:0003723">
    <property type="term" value="F:RNA binding"/>
    <property type="evidence" value="ECO:0007669"/>
    <property type="project" value="UniProtKB-UniRule"/>
</dbReference>
<evidence type="ECO:0000313" key="5">
    <source>
        <dbReference type="Proteomes" id="UP000601171"/>
    </source>
</evidence>
<dbReference type="AlphaFoldDB" id="A0A926EYP8"/>
<comment type="caution">
    <text evidence="4">The sequence shown here is derived from an EMBL/GenBank/DDBJ whole genome shotgun (WGS) entry which is preliminary data.</text>
</comment>
<dbReference type="SUPFAM" id="SSF75471">
    <property type="entry name" value="YhbY-like"/>
    <property type="match status" value="1"/>
</dbReference>
<dbReference type="PANTHER" id="PTHR40065">
    <property type="entry name" value="RNA-BINDING PROTEIN YHBY"/>
    <property type="match status" value="1"/>
</dbReference>
<keyword evidence="1 2" id="KW-0694">RNA-binding</keyword>
<evidence type="ECO:0000313" key="4">
    <source>
        <dbReference type="EMBL" id="MBC8588829.1"/>
    </source>
</evidence>
<evidence type="ECO:0000259" key="3">
    <source>
        <dbReference type="PROSITE" id="PS51295"/>
    </source>
</evidence>
<dbReference type="InterPro" id="IPR035920">
    <property type="entry name" value="YhbY-like_sf"/>
</dbReference>
<dbReference type="Proteomes" id="UP000601171">
    <property type="component" value="Unassembled WGS sequence"/>
</dbReference>
<dbReference type="PANTHER" id="PTHR40065:SF3">
    <property type="entry name" value="RNA-BINDING PROTEIN YHBY"/>
    <property type="match status" value="1"/>
</dbReference>
<protein>
    <submittedName>
        <fullName evidence="4">Ribosome assembly RNA-binding protein YhbY</fullName>
    </submittedName>
</protein>
<dbReference type="InterPro" id="IPR017924">
    <property type="entry name" value="RNA-binding_YhbY"/>
</dbReference>
<dbReference type="NCBIfam" id="TIGR00253">
    <property type="entry name" value="RNA_bind_YhbY"/>
    <property type="match status" value="1"/>
</dbReference>
<accession>A0A926EYP8</accession>
<keyword evidence="5" id="KW-1185">Reference proteome</keyword>
<dbReference type="EMBL" id="JACRTG010000028">
    <property type="protein sequence ID" value="MBC8588829.1"/>
    <property type="molecule type" value="Genomic_DNA"/>
</dbReference>
<reference evidence="4" key="1">
    <citation type="submission" date="2020-08" db="EMBL/GenBank/DDBJ databases">
        <title>Genome public.</title>
        <authorList>
            <person name="Liu C."/>
            <person name="Sun Q."/>
        </authorList>
    </citation>
    <scope>NUCLEOTIDE SEQUENCE</scope>
    <source>
        <strain evidence="4">BX21</strain>
    </source>
</reference>
<dbReference type="Gene3D" id="3.30.110.60">
    <property type="entry name" value="YhbY-like"/>
    <property type="match status" value="1"/>
</dbReference>